<dbReference type="InterPro" id="IPR029063">
    <property type="entry name" value="SAM-dependent_MTases_sf"/>
</dbReference>
<proteinExistence type="predicted"/>
<dbReference type="Pfam" id="PF13649">
    <property type="entry name" value="Methyltransf_25"/>
    <property type="match status" value="1"/>
</dbReference>
<dbReference type="CDD" id="cd02440">
    <property type="entry name" value="AdoMet_MTases"/>
    <property type="match status" value="1"/>
</dbReference>
<dbReference type="EMBL" id="MN739455">
    <property type="protein sequence ID" value="QHT05504.1"/>
    <property type="molecule type" value="Genomic_DNA"/>
</dbReference>
<protein>
    <recommendedName>
        <fullName evidence="3">Methyltransferase domain-containing protein</fullName>
    </recommendedName>
</protein>
<keyword evidence="2" id="KW-0812">Transmembrane</keyword>
<dbReference type="Gene3D" id="3.40.50.150">
    <property type="entry name" value="Vaccinia Virus protein VP39"/>
    <property type="match status" value="1"/>
</dbReference>
<sequence length="301" mass="35194">MLFDSEDTIFQLTIILMAILCGTWVYRIYSVDNTKKEPFQSSPFILRKNGEIYDEFYVDEYDDLYKSEDYSKDDYKNIITHTKINSDSSILDIGCGSGKLLKQFETNGFDHIFGMDTSKTMVETAQSNLFKGEIVCMDAISDPMMFEKDTFTHILCTHFTIYEIQDKHTLLKYCYSWLRIGGYMGIHIVVPEKYNMITPSSDLFPHLKSFSVPSDRVTQSIIEKEDYKFSSSYEFSGHEWIQHKETFEKGKIVRQNEKIMYMTDKDTIIDMAQSIGFHIVKEGSYDLIPDKYQSFIIFQKI</sequence>
<keyword evidence="2" id="KW-1133">Transmembrane helix</keyword>
<evidence type="ECO:0000313" key="4">
    <source>
        <dbReference type="EMBL" id="QHT05504.1"/>
    </source>
</evidence>
<evidence type="ECO:0000256" key="2">
    <source>
        <dbReference type="SAM" id="Phobius"/>
    </source>
</evidence>
<name>A0A6C0CP94_9ZZZZ</name>
<dbReference type="GO" id="GO:0016740">
    <property type="term" value="F:transferase activity"/>
    <property type="evidence" value="ECO:0007669"/>
    <property type="project" value="UniProtKB-KW"/>
</dbReference>
<keyword evidence="2" id="KW-0472">Membrane</keyword>
<feature type="transmembrane region" description="Helical" evidence="2">
    <location>
        <begin position="12"/>
        <end position="29"/>
    </location>
</feature>
<evidence type="ECO:0000259" key="3">
    <source>
        <dbReference type="Pfam" id="PF13649"/>
    </source>
</evidence>
<evidence type="ECO:0000256" key="1">
    <source>
        <dbReference type="ARBA" id="ARBA00022679"/>
    </source>
</evidence>
<dbReference type="InterPro" id="IPR041698">
    <property type="entry name" value="Methyltransf_25"/>
</dbReference>
<feature type="domain" description="Methyltransferase" evidence="3">
    <location>
        <begin position="90"/>
        <end position="182"/>
    </location>
</feature>
<accession>A0A6C0CP94</accession>
<dbReference type="AlphaFoldDB" id="A0A6C0CP94"/>
<dbReference type="PANTHER" id="PTHR43861">
    <property type="entry name" value="TRANS-ACONITATE 2-METHYLTRANSFERASE-RELATED"/>
    <property type="match status" value="1"/>
</dbReference>
<organism evidence="4">
    <name type="scientific">viral metagenome</name>
    <dbReference type="NCBI Taxonomy" id="1070528"/>
    <lineage>
        <taxon>unclassified sequences</taxon>
        <taxon>metagenomes</taxon>
        <taxon>organismal metagenomes</taxon>
    </lineage>
</organism>
<reference evidence="4" key="1">
    <citation type="journal article" date="2020" name="Nature">
        <title>Giant virus diversity and host interactions through global metagenomics.</title>
        <authorList>
            <person name="Schulz F."/>
            <person name="Roux S."/>
            <person name="Paez-Espino D."/>
            <person name="Jungbluth S."/>
            <person name="Walsh D.A."/>
            <person name="Denef V.J."/>
            <person name="McMahon K.D."/>
            <person name="Konstantinidis K.T."/>
            <person name="Eloe-Fadrosh E.A."/>
            <person name="Kyrpides N.C."/>
            <person name="Woyke T."/>
        </authorList>
    </citation>
    <scope>NUCLEOTIDE SEQUENCE</scope>
    <source>
        <strain evidence="4">GVMAG-M-3300021375-17</strain>
    </source>
</reference>
<dbReference type="SUPFAM" id="SSF53335">
    <property type="entry name" value="S-adenosyl-L-methionine-dependent methyltransferases"/>
    <property type="match status" value="1"/>
</dbReference>
<keyword evidence="1" id="KW-0808">Transferase</keyword>